<proteinExistence type="inferred from homology"/>
<name>A0A2N5ZLV9_MUIH1</name>
<evidence type="ECO:0000256" key="1">
    <source>
        <dbReference type="ARBA" id="ARBA00010759"/>
    </source>
</evidence>
<comment type="cofactor">
    <cofactor evidence="2">
        <name>Fe(2+)</name>
        <dbReference type="ChEBI" id="CHEBI:29033"/>
    </cofactor>
    <text evidence="2">Binds 1 Fe(2+) ion.</text>
</comment>
<dbReference type="SUPFAM" id="SSF56420">
    <property type="entry name" value="Peptide deformylase"/>
    <property type="match status" value="1"/>
</dbReference>
<dbReference type="InterPro" id="IPR023635">
    <property type="entry name" value="Peptide_deformylase"/>
</dbReference>
<comment type="caution">
    <text evidence="3">The sequence shown here is derived from an EMBL/GenBank/DDBJ whole genome shotgun (WGS) entry which is preliminary data.</text>
</comment>
<dbReference type="AlphaFoldDB" id="A0A2N5ZLV9"/>
<dbReference type="PRINTS" id="PR01576">
    <property type="entry name" value="PDEFORMYLASE"/>
</dbReference>
<feature type="binding site" evidence="2">
    <location>
        <position position="135"/>
    </location>
    <ligand>
        <name>Fe cation</name>
        <dbReference type="ChEBI" id="CHEBI:24875"/>
    </ligand>
</feature>
<gene>
    <name evidence="2 3" type="primary">def</name>
    <name evidence="3" type="ORF">C0601_01225</name>
</gene>
<dbReference type="GO" id="GO:0006412">
    <property type="term" value="P:translation"/>
    <property type="evidence" value="ECO:0007669"/>
    <property type="project" value="UniProtKB-UniRule"/>
</dbReference>
<comment type="function">
    <text evidence="2">Removes the formyl group from the N-terminal Met of newly synthesized proteins. Requires at least a dipeptide for an efficient rate of reaction. N-terminal L-methionine is a prerequisite for activity but the enzyme has broad specificity at other positions.</text>
</comment>
<evidence type="ECO:0000313" key="4">
    <source>
        <dbReference type="Proteomes" id="UP000234857"/>
    </source>
</evidence>
<keyword evidence="2" id="KW-0648">Protein biosynthesis</keyword>
<dbReference type="HAMAP" id="MF_00163">
    <property type="entry name" value="Pep_deformylase"/>
    <property type="match status" value="1"/>
</dbReference>
<comment type="catalytic activity">
    <reaction evidence="2">
        <text>N-terminal N-formyl-L-methionyl-[peptide] + H2O = N-terminal L-methionyl-[peptide] + formate</text>
        <dbReference type="Rhea" id="RHEA:24420"/>
        <dbReference type="Rhea" id="RHEA-COMP:10639"/>
        <dbReference type="Rhea" id="RHEA-COMP:10640"/>
        <dbReference type="ChEBI" id="CHEBI:15377"/>
        <dbReference type="ChEBI" id="CHEBI:15740"/>
        <dbReference type="ChEBI" id="CHEBI:49298"/>
        <dbReference type="ChEBI" id="CHEBI:64731"/>
        <dbReference type="EC" id="3.5.1.88"/>
    </reaction>
</comment>
<dbReference type="GO" id="GO:0046872">
    <property type="term" value="F:metal ion binding"/>
    <property type="evidence" value="ECO:0007669"/>
    <property type="project" value="UniProtKB-KW"/>
</dbReference>
<feature type="active site" evidence="2">
    <location>
        <position position="132"/>
    </location>
</feature>
<accession>A0A2N5ZLV9</accession>
<dbReference type="Gene3D" id="3.90.45.10">
    <property type="entry name" value="Peptide deformylase"/>
    <property type="match status" value="1"/>
</dbReference>
<dbReference type="PANTHER" id="PTHR10458:SF22">
    <property type="entry name" value="PEPTIDE DEFORMYLASE"/>
    <property type="match status" value="1"/>
</dbReference>
<dbReference type="CDD" id="cd00487">
    <property type="entry name" value="Pep_deformylase"/>
    <property type="match status" value="1"/>
</dbReference>
<protein>
    <recommendedName>
        <fullName evidence="2">Peptide deformylase</fullName>
        <shortName evidence="2">PDF</shortName>
        <ecNumber evidence="2">3.5.1.88</ecNumber>
    </recommendedName>
    <alternativeName>
        <fullName evidence="2">Polypeptide deformylase</fullName>
    </alternativeName>
</protein>
<dbReference type="GO" id="GO:0042586">
    <property type="term" value="F:peptide deformylase activity"/>
    <property type="evidence" value="ECO:0007669"/>
    <property type="project" value="UniProtKB-UniRule"/>
</dbReference>
<feature type="binding site" evidence="2">
    <location>
        <position position="89"/>
    </location>
    <ligand>
        <name>Fe cation</name>
        <dbReference type="ChEBI" id="CHEBI:24875"/>
    </ligand>
</feature>
<dbReference type="PIRSF" id="PIRSF004749">
    <property type="entry name" value="Pep_def"/>
    <property type="match status" value="1"/>
</dbReference>
<sequence length="176" mass="20342">MLNIVYYGDPVLREECEDFKQIDEEAVNLAQDMLVAMETYKGVGLAGPQIGIRKKIFVIKMGEDAKPLFFFNPEILEVSEEENIAEEGCLSLPGIWEKIIRPASIKLKYTNEKDEEKIEQIDGFLARVVQHENDHLHGRLFIDHLSLVKKRLLKKALTKIKNGEIDEEYLQEKDRI</sequence>
<evidence type="ECO:0000256" key="2">
    <source>
        <dbReference type="HAMAP-Rule" id="MF_00163"/>
    </source>
</evidence>
<dbReference type="Proteomes" id="UP000234857">
    <property type="component" value="Unassembled WGS sequence"/>
</dbReference>
<dbReference type="EC" id="3.5.1.88" evidence="2"/>
<organism evidence="3 4">
    <name type="scientific">Muiribacterium halophilum</name>
    <dbReference type="NCBI Taxonomy" id="2053465"/>
    <lineage>
        <taxon>Bacteria</taxon>
        <taxon>Candidatus Muiribacteriota</taxon>
        <taxon>Candidatus Muiribacteriia</taxon>
        <taxon>Candidatus Muiribacteriales</taxon>
        <taxon>Candidatus Muiribacteriaceae</taxon>
        <taxon>Candidatus Muiribacterium</taxon>
    </lineage>
</organism>
<dbReference type="Pfam" id="PF01327">
    <property type="entry name" value="Pep_deformylase"/>
    <property type="match status" value="1"/>
</dbReference>
<dbReference type="InterPro" id="IPR036821">
    <property type="entry name" value="Peptide_deformylase_sf"/>
</dbReference>
<keyword evidence="2" id="KW-0479">Metal-binding</keyword>
<dbReference type="EMBL" id="PKTG01000022">
    <property type="protein sequence ID" value="PLX19678.1"/>
    <property type="molecule type" value="Genomic_DNA"/>
</dbReference>
<comment type="similarity">
    <text evidence="1 2">Belongs to the polypeptide deformylase family.</text>
</comment>
<dbReference type="NCBIfam" id="TIGR00079">
    <property type="entry name" value="pept_deformyl"/>
    <property type="match status" value="1"/>
</dbReference>
<keyword evidence="2" id="KW-0378">Hydrolase</keyword>
<reference evidence="3 4" key="1">
    <citation type="submission" date="2017-11" db="EMBL/GenBank/DDBJ databases">
        <title>Genome-resolved metagenomics identifies genetic mobility, metabolic interactions, and unexpected diversity in perchlorate-reducing communities.</title>
        <authorList>
            <person name="Barnum T.P."/>
            <person name="Figueroa I.A."/>
            <person name="Carlstrom C.I."/>
            <person name="Lucas L.N."/>
            <person name="Engelbrektson A.L."/>
            <person name="Coates J.D."/>
        </authorList>
    </citation>
    <scope>NUCLEOTIDE SEQUENCE [LARGE SCALE GENOMIC DNA]</scope>
    <source>
        <strain evidence="3">BM706</strain>
    </source>
</reference>
<evidence type="ECO:0000313" key="3">
    <source>
        <dbReference type="EMBL" id="PLX19678.1"/>
    </source>
</evidence>
<dbReference type="PANTHER" id="PTHR10458">
    <property type="entry name" value="PEPTIDE DEFORMYLASE"/>
    <property type="match status" value="1"/>
</dbReference>
<dbReference type="NCBIfam" id="NF001159">
    <property type="entry name" value="PRK00150.1-3"/>
    <property type="match status" value="1"/>
</dbReference>
<feature type="binding site" evidence="2">
    <location>
        <position position="131"/>
    </location>
    <ligand>
        <name>Fe cation</name>
        <dbReference type="ChEBI" id="CHEBI:24875"/>
    </ligand>
</feature>
<keyword evidence="2" id="KW-0408">Iron</keyword>